<dbReference type="EMBL" id="OW152825">
    <property type="protein sequence ID" value="CAH2041638.1"/>
    <property type="molecule type" value="Genomic_DNA"/>
</dbReference>
<gene>
    <name evidence="1" type="ORF">IPOD504_LOCUS3307</name>
</gene>
<accession>A0ABN8HUW5</accession>
<feature type="non-terminal residue" evidence="1">
    <location>
        <position position="200"/>
    </location>
</feature>
<protein>
    <submittedName>
        <fullName evidence="1">Uncharacterized protein</fullName>
    </submittedName>
</protein>
<reference evidence="1" key="1">
    <citation type="submission" date="2022-03" db="EMBL/GenBank/DDBJ databases">
        <authorList>
            <person name="Martin H S."/>
        </authorList>
    </citation>
    <scope>NUCLEOTIDE SEQUENCE</scope>
</reference>
<evidence type="ECO:0000313" key="2">
    <source>
        <dbReference type="Proteomes" id="UP000837857"/>
    </source>
</evidence>
<proteinExistence type="predicted"/>
<dbReference type="Proteomes" id="UP000837857">
    <property type="component" value="Chromosome 13"/>
</dbReference>
<sequence length="200" mass="22221">MVLKTLESGVLASESGEIELKCAVWAHSNDFNKMNVRNLSSIFGSVCRGDYGEYADDLSEFMLQNCTERMIKSRDEKNAVKDLTDYINLVAGLNVSLDRCAENLLKAYFVAARKERLTVAPIGCIGALVIVSLTSARLCRRSIATMEDALFAIWLHVCGSPEPKIAPEEYLQTPACTQKLAENMSHFKNWLEQFTGSSIL</sequence>
<keyword evidence="2" id="KW-1185">Reference proteome</keyword>
<organism evidence="1 2">
    <name type="scientific">Iphiclides podalirius</name>
    <name type="common">scarce swallowtail</name>
    <dbReference type="NCBI Taxonomy" id="110791"/>
    <lineage>
        <taxon>Eukaryota</taxon>
        <taxon>Metazoa</taxon>
        <taxon>Ecdysozoa</taxon>
        <taxon>Arthropoda</taxon>
        <taxon>Hexapoda</taxon>
        <taxon>Insecta</taxon>
        <taxon>Pterygota</taxon>
        <taxon>Neoptera</taxon>
        <taxon>Endopterygota</taxon>
        <taxon>Lepidoptera</taxon>
        <taxon>Glossata</taxon>
        <taxon>Ditrysia</taxon>
        <taxon>Papilionoidea</taxon>
        <taxon>Papilionidae</taxon>
        <taxon>Papilioninae</taxon>
        <taxon>Iphiclides</taxon>
    </lineage>
</organism>
<name>A0ABN8HUW5_9NEOP</name>
<evidence type="ECO:0000313" key="1">
    <source>
        <dbReference type="EMBL" id="CAH2041638.1"/>
    </source>
</evidence>